<organism evidence="1 2">
    <name type="scientific">Mycoplasma yeatsii</name>
    <dbReference type="NCBI Taxonomy" id="51365"/>
    <lineage>
        <taxon>Bacteria</taxon>
        <taxon>Bacillati</taxon>
        <taxon>Mycoplasmatota</taxon>
        <taxon>Mollicutes</taxon>
        <taxon>Mycoplasmataceae</taxon>
        <taxon>Mycoplasma</taxon>
    </lineage>
</organism>
<accession>A0ABU0NF22</accession>
<dbReference type="Proteomes" id="UP001236620">
    <property type="component" value="Unassembled WGS sequence"/>
</dbReference>
<comment type="caution">
    <text evidence="1">The sequence shown here is derived from an EMBL/GenBank/DDBJ whole genome shotgun (WGS) entry which is preliminary data.</text>
</comment>
<evidence type="ECO:0000313" key="1">
    <source>
        <dbReference type="EMBL" id="MDQ0568038.1"/>
    </source>
</evidence>
<evidence type="ECO:0000313" key="2">
    <source>
        <dbReference type="Proteomes" id="UP001236620"/>
    </source>
</evidence>
<reference evidence="1" key="1">
    <citation type="submission" date="2023-07" db="EMBL/GenBank/DDBJ databases">
        <title>Genomic Encyclopedia of Type Strains, Phase IV (KMG-IV): sequencing the most valuable type-strain genomes for metagenomic binning, comparative biology and taxonomic classification.</title>
        <authorList>
            <person name="Goeker M."/>
        </authorList>
    </citation>
    <scope>NUCLEOTIDE SEQUENCE [LARGE SCALE GENOMIC DNA]</scope>
    <source>
        <strain evidence="1">DSM 22019</strain>
    </source>
</reference>
<sequence>MIFFADRNKVQIPNFAPLQPKKLEEIIRSSLSIGAPTHAHIGKKFRFKDDVFYFFYNLYNDRDLIVKPNIKKDGVVLELDGKKITNKDEQNYEWTIDSKNNTLKLNFTYNESEDKSHKVVFLYNKT</sequence>
<gene>
    <name evidence="1" type="ORF">J2Z63_000686</name>
</gene>
<keyword evidence="2" id="KW-1185">Reference proteome</keyword>
<protein>
    <submittedName>
        <fullName evidence="1">Uncharacterized protein</fullName>
    </submittedName>
</protein>
<proteinExistence type="predicted"/>
<name>A0ABU0NF22_9MOLU</name>
<dbReference type="EMBL" id="JAUSWP010000007">
    <property type="protein sequence ID" value="MDQ0568038.1"/>
    <property type="molecule type" value="Genomic_DNA"/>
</dbReference>
<dbReference type="RefSeq" id="WP_307445347.1">
    <property type="nucleotide sequence ID" value="NZ_JAUSWP010000007.1"/>
</dbReference>